<feature type="compositionally biased region" description="Low complexity" evidence="1">
    <location>
        <begin position="390"/>
        <end position="400"/>
    </location>
</feature>
<feature type="compositionally biased region" description="Low complexity" evidence="1">
    <location>
        <begin position="21"/>
        <end position="43"/>
    </location>
</feature>
<evidence type="ECO:0000313" key="2">
    <source>
        <dbReference type="EMBL" id="KAK4131026.1"/>
    </source>
</evidence>
<dbReference type="EMBL" id="MU853428">
    <property type="protein sequence ID" value="KAK4131026.1"/>
    <property type="molecule type" value="Genomic_DNA"/>
</dbReference>
<proteinExistence type="predicted"/>
<feature type="region of interest" description="Disordered" evidence="1">
    <location>
        <begin position="80"/>
        <end position="102"/>
    </location>
</feature>
<feature type="compositionally biased region" description="Polar residues" evidence="1">
    <location>
        <begin position="80"/>
        <end position="89"/>
    </location>
</feature>
<reference evidence="2" key="2">
    <citation type="submission" date="2023-05" db="EMBL/GenBank/DDBJ databases">
        <authorList>
            <consortium name="Lawrence Berkeley National Laboratory"/>
            <person name="Steindorff A."/>
            <person name="Hensen N."/>
            <person name="Bonometti L."/>
            <person name="Westerberg I."/>
            <person name="Brannstrom I.O."/>
            <person name="Guillou S."/>
            <person name="Cros-Aarteil S."/>
            <person name="Calhoun S."/>
            <person name="Haridas S."/>
            <person name="Kuo A."/>
            <person name="Mondo S."/>
            <person name="Pangilinan J."/>
            <person name="Riley R."/>
            <person name="Labutti K."/>
            <person name="Andreopoulos B."/>
            <person name="Lipzen A."/>
            <person name="Chen C."/>
            <person name="Yanf M."/>
            <person name="Daum C."/>
            <person name="Ng V."/>
            <person name="Clum A."/>
            <person name="Ohm R."/>
            <person name="Martin F."/>
            <person name="Silar P."/>
            <person name="Natvig D."/>
            <person name="Lalanne C."/>
            <person name="Gautier V."/>
            <person name="Ament-Velasquez S.L."/>
            <person name="Kruys A."/>
            <person name="Hutchinson M.I."/>
            <person name="Powell A.J."/>
            <person name="Barry K."/>
            <person name="Miller A.N."/>
            <person name="Grigoriev I.V."/>
            <person name="Debuchy R."/>
            <person name="Gladieux P."/>
            <person name="Thoren M.H."/>
            <person name="Johannesson H."/>
        </authorList>
    </citation>
    <scope>NUCLEOTIDE SEQUENCE</scope>
    <source>
        <strain evidence="2">CBS 123565</strain>
    </source>
</reference>
<feature type="compositionally biased region" description="Low complexity" evidence="1">
    <location>
        <begin position="367"/>
        <end position="381"/>
    </location>
</feature>
<comment type="caution">
    <text evidence="2">The sequence shown here is derived from an EMBL/GenBank/DDBJ whole genome shotgun (WGS) entry which is preliminary data.</text>
</comment>
<feature type="compositionally biased region" description="Low complexity" evidence="1">
    <location>
        <begin position="146"/>
        <end position="164"/>
    </location>
</feature>
<name>A0AAN6UG48_9PEZI</name>
<accession>A0AAN6UG48</accession>
<evidence type="ECO:0000256" key="1">
    <source>
        <dbReference type="SAM" id="MobiDB-lite"/>
    </source>
</evidence>
<reference evidence="2" key="1">
    <citation type="journal article" date="2023" name="Mol. Phylogenet. Evol.">
        <title>Genome-scale phylogeny and comparative genomics of the fungal order Sordariales.</title>
        <authorList>
            <person name="Hensen N."/>
            <person name="Bonometti L."/>
            <person name="Westerberg I."/>
            <person name="Brannstrom I.O."/>
            <person name="Guillou S."/>
            <person name="Cros-Aarteil S."/>
            <person name="Calhoun S."/>
            <person name="Haridas S."/>
            <person name="Kuo A."/>
            <person name="Mondo S."/>
            <person name="Pangilinan J."/>
            <person name="Riley R."/>
            <person name="LaButti K."/>
            <person name="Andreopoulos B."/>
            <person name="Lipzen A."/>
            <person name="Chen C."/>
            <person name="Yan M."/>
            <person name="Daum C."/>
            <person name="Ng V."/>
            <person name="Clum A."/>
            <person name="Steindorff A."/>
            <person name="Ohm R.A."/>
            <person name="Martin F."/>
            <person name="Silar P."/>
            <person name="Natvig D.O."/>
            <person name="Lalanne C."/>
            <person name="Gautier V."/>
            <person name="Ament-Velasquez S.L."/>
            <person name="Kruys A."/>
            <person name="Hutchinson M.I."/>
            <person name="Powell A.J."/>
            <person name="Barry K."/>
            <person name="Miller A.N."/>
            <person name="Grigoriev I.V."/>
            <person name="Debuchy R."/>
            <person name="Gladieux P."/>
            <person name="Hiltunen Thoren M."/>
            <person name="Johannesson H."/>
        </authorList>
    </citation>
    <scope>NUCLEOTIDE SEQUENCE</scope>
    <source>
        <strain evidence="2">CBS 123565</strain>
    </source>
</reference>
<feature type="region of interest" description="Disordered" evidence="1">
    <location>
        <begin position="1"/>
        <end position="68"/>
    </location>
</feature>
<feature type="compositionally biased region" description="Basic and acidic residues" evidence="1">
    <location>
        <begin position="401"/>
        <end position="419"/>
    </location>
</feature>
<dbReference type="Proteomes" id="UP001304895">
    <property type="component" value="Unassembled WGS sequence"/>
</dbReference>
<evidence type="ECO:0000313" key="3">
    <source>
        <dbReference type="Proteomes" id="UP001304895"/>
    </source>
</evidence>
<organism evidence="2 3">
    <name type="scientific">Trichocladium antarcticum</name>
    <dbReference type="NCBI Taxonomy" id="1450529"/>
    <lineage>
        <taxon>Eukaryota</taxon>
        <taxon>Fungi</taxon>
        <taxon>Dikarya</taxon>
        <taxon>Ascomycota</taxon>
        <taxon>Pezizomycotina</taxon>
        <taxon>Sordariomycetes</taxon>
        <taxon>Sordariomycetidae</taxon>
        <taxon>Sordariales</taxon>
        <taxon>Chaetomiaceae</taxon>
        <taxon>Trichocladium</taxon>
    </lineage>
</organism>
<gene>
    <name evidence="2" type="ORF">BT67DRAFT_428206</name>
</gene>
<sequence length="445" mass="45328">MSQQPSHPTLINLPQPPSNPGTPSEIPGTPTSTTTSLSGLSTTAIKDGHRGALHHLGHQLSPSTNSLEAERADRISRLTGLSTVSTQRGPNAGGAQYNAGSHTTLTPTGVPLNPAAAAAVAAAGLTPAYFDAAGQPVAVNKVSTVGSASATASVGDDTTTTTETGRYRDTSGEERDEDMLTEMDSASASGYMGADTMDEDGDNLRTQSVGGYEDRMSDDGNASLVGFGEGAGSTLSGPIYHRRPLPAQGPNPTAAGIWNPERTGSSLSEGPGAGAGAVASPNPVHAGPHIASHRLSTPAGRDTSTDTGTDTDTPISQSAVRERQQARMVNGVALDTATGAPPNTTAATSAVANDDDNDNDNNDDVFIDTTTRGPVPVQRAPARPHPPHGPAASPAASPSRSIREAAARIVAERLDEGEGRVGGAALGSPQGEGERLGRFYFEGRR</sequence>
<feature type="compositionally biased region" description="Basic and acidic residues" evidence="1">
    <location>
        <begin position="432"/>
        <end position="445"/>
    </location>
</feature>
<keyword evidence="3" id="KW-1185">Reference proteome</keyword>
<protein>
    <submittedName>
        <fullName evidence="2">Uncharacterized protein</fullName>
    </submittedName>
</protein>
<feature type="compositionally biased region" description="Low complexity" evidence="1">
    <location>
        <begin position="335"/>
        <end position="352"/>
    </location>
</feature>
<feature type="region of interest" description="Disordered" evidence="1">
    <location>
        <begin position="146"/>
        <end position="445"/>
    </location>
</feature>
<dbReference type="AlphaFoldDB" id="A0AAN6UG48"/>
<feature type="compositionally biased region" description="Acidic residues" evidence="1">
    <location>
        <begin position="353"/>
        <end position="366"/>
    </location>
</feature>